<feature type="non-terminal residue" evidence="1">
    <location>
        <position position="59"/>
    </location>
</feature>
<evidence type="ECO:0000313" key="1">
    <source>
        <dbReference type="EMBL" id="ELT89069.1"/>
    </source>
</evidence>
<sequence length="59" mass="6813">RFLRGVYNQRPSLPRYTTTWDVSIVLHYIENTTAPSLKDRTTQLATYMALASGQRIQVL</sequence>
<reference evidence="3" key="1">
    <citation type="submission" date="2012-12" db="EMBL/GenBank/DDBJ databases">
        <authorList>
            <person name="Hellsten U."/>
            <person name="Grimwood J."/>
            <person name="Chapman J.A."/>
            <person name="Shapiro H."/>
            <person name="Aerts A."/>
            <person name="Otillar R.P."/>
            <person name="Terry A.Y."/>
            <person name="Boore J.L."/>
            <person name="Simakov O."/>
            <person name="Marletaz F."/>
            <person name="Cho S.-J."/>
            <person name="Edsinger-Gonzales E."/>
            <person name="Havlak P."/>
            <person name="Kuo D.-H."/>
            <person name="Larsson T."/>
            <person name="Lv J."/>
            <person name="Arendt D."/>
            <person name="Savage R."/>
            <person name="Osoegawa K."/>
            <person name="de Jong P."/>
            <person name="Lindberg D.R."/>
            <person name="Seaver E.C."/>
            <person name="Weisblat D.A."/>
            <person name="Putnam N.H."/>
            <person name="Grigoriev I.V."/>
            <person name="Rokhsar D.S."/>
        </authorList>
    </citation>
    <scope>NUCLEOTIDE SEQUENCE</scope>
    <source>
        <strain evidence="3">I ESC-2004</strain>
    </source>
</reference>
<dbReference type="Proteomes" id="UP000014760">
    <property type="component" value="Unassembled WGS sequence"/>
</dbReference>
<name>R7T699_CAPTE</name>
<accession>R7T699</accession>
<evidence type="ECO:0000313" key="3">
    <source>
        <dbReference type="Proteomes" id="UP000014760"/>
    </source>
</evidence>
<evidence type="ECO:0000313" key="2">
    <source>
        <dbReference type="EnsemblMetazoa" id="CapteP29823"/>
    </source>
</evidence>
<dbReference type="OrthoDB" id="10064229at2759"/>
<dbReference type="EMBL" id="AMQN01015054">
    <property type="status" value="NOT_ANNOTATED_CDS"/>
    <property type="molecule type" value="Genomic_DNA"/>
</dbReference>
<protein>
    <submittedName>
        <fullName evidence="1 2">Uncharacterized protein</fullName>
    </submittedName>
</protein>
<dbReference type="EnsemblMetazoa" id="CapteT29823">
    <property type="protein sequence ID" value="CapteP29823"/>
    <property type="gene ID" value="CapteG29823"/>
</dbReference>
<keyword evidence="3" id="KW-1185">Reference proteome</keyword>
<reference evidence="1 3" key="2">
    <citation type="journal article" date="2013" name="Nature">
        <title>Insights into bilaterian evolution from three spiralian genomes.</title>
        <authorList>
            <person name="Simakov O."/>
            <person name="Marletaz F."/>
            <person name="Cho S.J."/>
            <person name="Edsinger-Gonzales E."/>
            <person name="Havlak P."/>
            <person name="Hellsten U."/>
            <person name="Kuo D.H."/>
            <person name="Larsson T."/>
            <person name="Lv J."/>
            <person name="Arendt D."/>
            <person name="Savage R."/>
            <person name="Osoegawa K."/>
            <person name="de Jong P."/>
            <person name="Grimwood J."/>
            <person name="Chapman J.A."/>
            <person name="Shapiro H."/>
            <person name="Aerts A."/>
            <person name="Otillar R.P."/>
            <person name="Terry A.Y."/>
            <person name="Boore J.L."/>
            <person name="Grigoriev I.V."/>
            <person name="Lindberg D.R."/>
            <person name="Seaver E.C."/>
            <person name="Weisblat D.A."/>
            <person name="Putnam N.H."/>
            <person name="Rokhsar D.S."/>
        </authorList>
    </citation>
    <scope>NUCLEOTIDE SEQUENCE</scope>
    <source>
        <strain evidence="1 3">I ESC-2004</strain>
    </source>
</reference>
<dbReference type="AlphaFoldDB" id="R7T699"/>
<feature type="non-terminal residue" evidence="1">
    <location>
        <position position="1"/>
    </location>
</feature>
<reference evidence="2" key="3">
    <citation type="submission" date="2015-06" db="UniProtKB">
        <authorList>
            <consortium name="EnsemblMetazoa"/>
        </authorList>
    </citation>
    <scope>IDENTIFICATION</scope>
</reference>
<dbReference type="EMBL" id="KB311548">
    <property type="protein sequence ID" value="ELT89069.1"/>
    <property type="molecule type" value="Genomic_DNA"/>
</dbReference>
<gene>
    <name evidence="1" type="ORF">CAPTEDRAFT_29823</name>
</gene>
<proteinExistence type="predicted"/>
<organism evidence="1">
    <name type="scientific">Capitella teleta</name>
    <name type="common">Polychaete worm</name>
    <dbReference type="NCBI Taxonomy" id="283909"/>
    <lineage>
        <taxon>Eukaryota</taxon>
        <taxon>Metazoa</taxon>
        <taxon>Spiralia</taxon>
        <taxon>Lophotrochozoa</taxon>
        <taxon>Annelida</taxon>
        <taxon>Polychaeta</taxon>
        <taxon>Sedentaria</taxon>
        <taxon>Scolecida</taxon>
        <taxon>Capitellidae</taxon>
        <taxon>Capitella</taxon>
    </lineage>
</organism>
<dbReference type="HOGENOM" id="CLU_2967699_0_0_1"/>